<reference evidence="15" key="1">
    <citation type="submission" date="2013-03" db="EMBL/GenBank/DDBJ databases">
        <authorList>
            <person name="Jeffery W."/>
            <person name="Warren W."/>
            <person name="Wilson R.K."/>
        </authorList>
    </citation>
    <scope>NUCLEOTIDE SEQUENCE</scope>
    <source>
        <strain evidence="15">female</strain>
    </source>
</reference>
<dbReference type="AlphaFoldDB" id="A0A3B1J9D7"/>
<dbReference type="Pfam" id="PF00096">
    <property type="entry name" value="zf-C2H2"/>
    <property type="match status" value="2"/>
</dbReference>
<reference evidence="14" key="3">
    <citation type="submission" date="2025-08" db="UniProtKB">
        <authorList>
            <consortium name="Ensembl"/>
        </authorList>
    </citation>
    <scope>IDENTIFICATION</scope>
</reference>
<evidence type="ECO:0000256" key="11">
    <source>
        <dbReference type="SAM" id="Coils"/>
    </source>
</evidence>
<keyword evidence="4 10" id="KW-0863">Zinc-finger</keyword>
<evidence type="ECO:0000259" key="13">
    <source>
        <dbReference type="PROSITE" id="PS50157"/>
    </source>
</evidence>
<keyword evidence="8" id="KW-0804">Transcription</keyword>
<keyword evidence="9" id="KW-0539">Nucleus</keyword>
<dbReference type="STRING" id="7994.ENSAMXP00000038480"/>
<dbReference type="FunFam" id="3.30.160.60:FF:000646">
    <property type="entry name" value="Myeloid zinc finger 1"/>
    <property type="match status" value="1"/>
</dbReference>
<feature type="coiled-coil region" evidence="11">
    <location>
        <begin position="23"/>
        <end position="57"/>
    </location>
</feature>
<reference evidence="14" key="4">
    <citation type="submission" date="2025-09" db="UniProtKB">
        <authorList>
            <consortium name="Ensembl"/>
        </authorList>
    </citation>
    <scope>IDENTIFICATION</scope>
</reference>
<keyword evidence="15" id="KW-1185">Reference proteome</keyword>
<evidence type="ECO:0000313" key="15">
    <source>
        <dbReference type="Proteomes" id="UP000018467"/>
    </source>
</evidence>
<feature type="region of interest" description="Disordered" evidence="12">
    <location>
        <begin position="61"/>
        <end position="90"/>
    </location>
</feature>
<dbReference type="InterPro" id="IPR036236">
    <property type="entry name" value="Znf_C2H2_sf"/>
</dbReference>
<keyword evidence="11" id="KW-0175">Coiled coil</keyword>
<keyword evidence="6" id="KW-0805">Transcription regulation</keyword>
<dbReference type="Gene3D" id="3.30.160.60">
    <property type="entry name" value="Classic Zinc Finger"/>
    <property type="match status" value="3"/>
</dbReference>
<evidence type="ECO:0000256" key="1">
    <source>
        <dbReference type="ARBA" id="ARBA00004123"/>
    </source>
</evidence>
<feature type="compositionally biased region" description="Low complexity" evidence="12">
    <location>
        <begin position="113"/>
        <end position="126"/>
    </location>
</feature>
<dbReference type="InterPro" id="IPR050331">
    <property type="entry name" value="Zinc_finger"/>
</dbReference>
<evidence type="ECO:0000256" key="9">
    <source>
        <dbReference type="ARBA" id="ARBA00023242"/>
    </source>
</evidence>
<evidence type="ECO:0000256" key="12">
    <source>
        <dbReference type="SAM" id="MobiDB-lite"/>
    </source>
</evidence>
<dbReference type="SMART" id="SM00355">
    <property type="entry name" value="ZnF_C2H2"/>
    <property type="match status" value="4"/>
</dbReference>
<keyword evidence="2" id="KW-0479">Metal-binding</keyword>
<dbReference type="SUPFAM" id="SSF57667">
    <property type="entry name" value="beta-beta-alpha zinc fingers"/>
    <property type="match status" value="2"/>
</dbReference>
<dbReference type="PANTHER" id="PTHR16515">
    <property type="entry name" value="PR DOMAIN ZINC FINGER PROTEIN"/>
    <property type="match status" value="1"/>
</dbReference>
<evidence type="ECO:0000313" key="14">
    <source>
        <dbReference type="Ensembl" id="ENSAMXP00000038480.1"/>
    </source>
</evidence>
<dbReference type="PROSITE" id="PS50157">
    <property type="entry name" value="ZINC_FINGER_C2H2_2"/>
    <property type="match status" value="3"/>
</dbReference>
<dbReference type="Bgee" id="ENSAMXG00000037699">
    <property type="expression patterns" value="Expressed in ovary and 12 other cell types or tissues"/>
</dbReference>
<dbReference type="Proteomes" id="UP000018467">
    <property type="component" value="Unassembled WGS sequence"/>
</dbReference>
<evidence type="ECO:0000256" key="5">
    <source>
        <dbReference type="ARBA" id="ARBA00022833"/>
    </source>
</evidence>
<dbReference type="GO" id="GO:0008270">
    <property type="term" value="F:zinc ion binding"/>
    <property type="evidence" value="ECO:0007669"/>
    <property type="project" value="UniProtKB-KW"/>
</dbReference>
<dbReference type="FunFam" id="3.30.160.60:FF:001498">
    <property type="entry name" value="Zinc finger protein 404"/>
    <property type="match status" value="1"/>
</dbReference>
<keyword evidence="5" id="KW-0862">Zinc</keyword>
<dbReference type="GeneTree" id="ENSGT00940000164807"/>
<feature type="region of interest" description="Disordered" evidence="12">
    <location>
        <begin position="107"/>
        <end position="138"/>
    </location>
</feature>
<name>A0A3B1J9D7_ASTMX</name>
<evidence type="ECO:0000256" key="3">
    <source>
        <dbReference type="ARBA" id="ARBA00022737"/>
    </source>
</evidence>
<dbReference type="Ensembl" id="ENSAMXT00000049759.1">
    <property type="protein sequence ID" value="ENSAMXP00000038480.1"/>
    <property type="gene ID" value="ENSAMXG00000037699.1"/>
</dbReference>
<comment type="subcellular location">
    <subcellularLocation>
        <location evidence="1">Nucleus</location>
    </subcellularLocation>
</comment>
<dbReference type="GO" id="GO:0010468">
    <property type="term" value="P:regulation of gene expression"/>
    <property type="evidence" value="ECO:0007669"/>
    <property type="project" value="TreeGrafter"/>
</dbReference>
<evidence type="ECO:0000256" key="8">
    <source>
        <dbReference type="ARBA" id="ARBA00023163"/>
    </source>
</evidence>
<evidence type="ECO:0000256" key="2">
    <source>
        <dbReference type="ARBA" id="ARBA00022723"/>
    </source>
</evidence>
<feature type="domain" description="C2H2-type" evidence="13">
    <location>
        <begin position="250"/>
        <end position="277"/>
    </location>
</feature>
<dbReference type="InParanoid" id="A0A3B1J9D7"/>
<dbReference type="PROSITE" id="PS00028">
    <property type="entry name" value="ZINC_FINGER_C2H2_1"/>
    <property type="match status" value="3"/>
</dbReference>
<proteinExistence type="predicted"/>
<evidence type="ECO:0000256" key="6">
    <source>
        <dbReference type="ARBA" id="ARBA00023015"/>
    </source>
</evidence>
<accession>A0A3B1J9D7</accession>
<feature type="domain" description="C2H2-type" evidence="13">
    <location>
        <begin position="222"/>
        <end position="249"/>
    </location>
</feature>
<feature type="domain" description="C2H2-type" evidence="13">
    <location>
        <begin position="194"/>
        <end position="221"/>
    </location>
</feature>
<keyword evidence="7" id="KW-0238">DNA-binding</keyword>
<evidence type="ECO:0000256" key="4">
    <source>
        <dbReference type="ARBA" id="ARBA00022771"/>
    </source>
</evidence>
<evidence type="ECO:0000256" key="10">
    <source>
        <dbReference type="PROSITE-ProRule" id="PRU00042"/>
    </source>
</evidence>
<dbReference type="GO" id="GO:0005634">
    <property type="term" value="C:nucleus"/>
    <property type="evidence" value="ECO:0007669"/>
    <property type="project" value="UniProtKB-SubCell"/>
</dbReference>
<organism evidence="14 15">
    <name type="scientific">Astyanax mexicanus</name>
    <name type="common">Blind cave fish</name>
    <name type="synonym">Astyanax fasciatus mexicanus</name>
    <dbReference type="NCBI Taxonomy" id="7994"/>
    <lineage>
        <taxon>Eukaryota</taxon>
        <taxon>Metazoa</taxon>
        <taxon>Chordata</taxon>
        <taxon>Craniata</taxon>
        <taxon>Vertebrata</taxon>
        <taxon>Euteleostomi</taxon>
        <taxon>Actinopterygii</taxon>
        <taxon>Neopterygii</taxon>
        <taxon>Teleostei</taxon>
        <taxon>Ostariophysi</taxon>
        <taxon>Characiformes</taxon>
        <taxon>Characoidei</taxon>
        <taxon>Acestrorhamphidae</taxon>
        <taxon>Acestrorhamphinae</taxon>
        <taxon>Astyanax</taxon>
    </lineage>
</organism>
<dbReference type="PANTHER" id="PTHR16515:SF66">
    <property type="entry name" value="C2H2-TYPE DOMAIN-CONTAINING PROTEIN"/>
    <property type="match status" value="1"/>
</dbReference>
<sequence>MTKFDAFNQFLKERLCGVAEEIFRAVQGIVSEQKEEIKQAREEIQVLRRIVAAANLEEDTDKPVISADAQTSLPVGPDQQESRTEPLNSESSLIQVKLEVNDVQQNTEPQLVNNNTSTSNSTTNSTPPAKKLLPRVTSQCPTRTKEHEALQINSFISISLMPCDSQLVFNNSSVVLNPSLGSPHVEGVKVKDTHSCPYCNTAFYDLSQLASHLECHKYTDPYLCQICGKRFTRRVNWKKHMIVHQGLRPFQCKFCGKGFNQKCHLTEHERVHTGEKPFSCSVSGQRFTQFNHVRKHVCIIHQDKLQTMERPNTEGFFLNTDFF</sequence>
<reference evidence="15" key="2">
    <citation type="journal article" date="2014" name="Nat. Commun.">
        <title>The cavefish genome reveals candidate genes for eye loss.</title>
        <authorList>
            <person name="McGaugh S.E."/>
            <person name="Gross J.B."/>
            <person name="Aken B."/>
            <person name="Blin M."/>
            <person name="Borowsky R."/>
            <person name="Chalopin D."/>
            <person name="Hinaux H."/>
            <person name="Jeffery W.R."/>
            <person name="Keene A."/>
            <person name="Ma L."/>
            <person name="Minx P."/>
            <person name="Murphy D."/>
            <person name="O'Quin K.E."/>
            <person name="Retaux S."/>
            <person name="Rohner N."/>
            <person name="Searle S.M."/>
            <person name="Stahl B.A."/>
            <person name="Tabin C."/>
            <person name="Volff J.N."/>
            <person name="Yoshizawa M."/>
            <person name="Warren W.C."/>
        </authorList>
    </citation>
    <scope>NUCLEOTIDE SEQUENCE [LARGE SCALE GENOMIC DNA]</scope>
    <source>
        <strain evidence="15">female</strain>
    </source>
</reference>
<dbReference type="GO" id="GO:0003677">
    <property type="term" value="F:DNA binding"/>
    <property type="evidence" value="ECO:0007669"/>
    <property type="project" value="UniProtKB-KW"/>
</dbReference>
<keyword evidence="3" id="KW-0677">Repeat</keyword>
<protein>
    <submittedName>
        <fullName evidence="14">Zinc finger protein 70-like</fullName>
    </submittedName>
</protein>
<dbReference type="InterPro" id="IPR013087">
    <property type="entry name" value="Znf_C2H2_type"/>
</dbReference>
<evidence type="ECO:0000256" key="7">
    <source>
        <dbReference type="ARBA" id="ARBA00023125"/>
    </source>
</evidence>